<comment type="caution">
    <text evidence="1">The sequence shown here is derived from an EMBL/GenBank/DDBJ whole genome shotgun (WGS) entry which is preliminary data.</text>
</comment>
<reference evidence="1 2" key="1">
    <citation type="submission" date="2021-08" db="EMBL/GenBank/DDBJ databases">
        <title>Draft Genome Sequence of Phanerochaete sordida strain YK-624.</title>
        <authorList>
            <person name="Mori T."/>
            <person name="Dohra H."/>
            <person name="Suzuki T."/>
            <person name="Kawagishi H."/>
            <person name="Hirai H."/>
        </authorList>
    </citation>
    <scope>NUCLEOTIDE SEQUENCE [LARGE SCALE GENOMIC DNA]</scope>
    <source>
        <strain evidence="1 2">YK-624</strain>
    </source>
</reference>
<proteinExistence type="predicted"/>
<dbReference type="Proteomes" id="UP000703269">
    <property type="component" value="Unassembled WGS sequence"/>
</dbReference>
<protein>
    <submittedName>
        <fullName evidence="1">Uncharacterized protein</fullName>
    </submittedName>
</protein>
<name>A0A9P3GGM2_9APHY</name>
<dbReference type="EMBL" id="BPQB01000041">
    <property type="protein sequence ID" value="GJE94581.1"/>
    <property type="molecule type" value="Genomic_DNA"/>
</dbReference>
<evidence type="ECO:0000313" key="2">
    <source>
        <dbReference type="Proteomes" id="UP000703269"/>
    </source>
</evidence>
<accession>A0A9P3GGM2</accession>
<evidence type="ECO:0000313" key="1">
    <source>
        <dbReference type="EMBL" id="GJE94581.1"/>
    </source>
</evidence>
<keyword evidence="2" id="KW-1185">Reference proteome</keyword>
<sequence length="100" mass="11179">MAGLRRCLGYVFMSKRRAWHCRVRLPVPVTGPRTQFPRHVSLLLSHLSNAPGVQAVMNLVACVERPACNERSHADSIGKTTTRSFAVRVNQRIPSSKNVQ</sequence>
<organism evidence="1 2">
    <name type="scientific">Phanerochaete sordida</name>
    <dbReference type="NCBI Taxonomy" id="48140"/>
    <lineage>
        <taxon>Eukaryota</taxon>
        <taxon>Fungi</taxon>
        <taxon>Dikarya</taxon>
        <taxon>Basidiomycota</taxon>
        <taxon>Agaricomycotina</taxon>
        <taxon>Agaricomycetes</taxon>
        <taxon>Polyporales</taxon>
        <taxon>Phanerochaetaceae</taxon>
        <taxon>Phanerochaete</taxon>
    </lineage>
</organism>
<gene>
    <name evidence="1" type="ORF">PsYK624_107510</name>
</gene>
<dbReference type="AlphaFoldDB" id="A0A9P3GGM2"/>